<dbReference type="Gene3D" id="3.40.50.300">
    <property type="entry name" value="P-loop containing nucleotide triphosphate hydrolases"/>
    <property type="match status" value="2"/>
</dbReference>
<dbReference type="InterPro" id="IPR041677">
    <property type="entry name" value="DNA2/NAM7_AAA_11"/>
</dbReference>
<feature type="domain" description="DNA2/NAM7 helicase helicase" evidence="7">
    <location>
        <begin position="693"/>
        <end position="778"/>
    </location>
</feature>
<accession>A0A158E217</accession>
<evidence type="ECO:0000256" key="4">
    <source>
        <dbReference type="ARBA" id="ARBA00022806"/>
    </source>
</evidence>
<dbReference type="OrthoDB" id="9757917at2"/>
<keyword evidence="3" id="KW-0378">Hydrolase</keyword>
<dbReference type="RefSeq" id="WP_062609675.1">
    <property type="nucleotide sequence ID" value="NZ_FCOX02000040.1"/>
</dbReference>
<dbReference type="InterPro" id="IPR050534">
    <property type="entry name" value="Coronavir_polyprotein_1ab"/>
</dbReference>
<evidence type="ECO:0000256" key="5">
    <source>
        <dbReference type="ARBA" id="ARBA00022840"/>
    </source>
</evidence>
<dbReference type="CDD" id="cd18808">
    <property type="entry name" value="SF1_C_Upf1"/>
    <property type="match status" value="1"/>
</dbReference>
<feature type="domain" description="DNA2/NAM7 helicase-like C-terminal" evidence="8">
    <location>
        <begin position="799"/>
        <end position="982"/>
    </location>
</feature>
<dbReference type="Pfam" id="PF13086">
    <property type="entry name" value="AAA_11"/>
    <property type="match status" value="2"/>
</dbReference>
<gene>
    <name evidence="9" type="ORF">AWB78_05863</name>
</gene>
<comment type="similarity">
    <text evidence="1">Belongs to the DNA2/NAM7 helicase family.</text>
</comment>
<dbReference type="Pfam" id="PF13087">
    <property type="entry name" value="AAA_12"/>
    <property type="match status" value="1"/>
</dbReference>
<keyword evidence="6" id="KW-0175">Coiled coil</keyword>
<evidence type="ECO:0000313" key="9">
    <source>
        <dbReference type="EMBL" id="SAK99977.1"/>
    </source>
</evidence>
<dbReference type="SUPFAM" id="SSF52540">
    <property type="entry name" value="P-loop containing nucleoside triphosphate hydrolases"/>
    <property type="match status" value="1"/>
</dbReference>
<keyword evidence="5" id="KW-0067">ATP-binding</keyword>
<evidence type="ECO:0000256" key="1">
    <source>
        <dbReference type="ARBA" id="ARBA00007913"/>
    </source>
</evidence>
<dbReference type="InterPro" id="IPR027417">
    <property type="entry name" value="P-loop_NTPase"/>
</dbReference>
<keyword evidence="10" id="KW-1185">Reference proteome</keyword>
<feature type="domain" description="DNA2/NAM7 helicase helicase" evidence="7">
    <location>
        <begin position="578"/>
        <end position="644"/>
    </location>
</feature>
<evidence type="ECO:0000256" key="2">
    <source>
        <dbReference type="ARBA" id="ARBA00022741"/>
    </source>
</evidence>
<dbReference type="InterPro" id="IPR047187">
    <property type="entry name" value="SF1_C_Upf1"/>
</dbReference>
<reference evidence="9" key="1">
    <citation type="submission" date="2016-01" db="EMBL/GenBank/DDBJ databases">
        <authorList>
            <person name="Peeters C."/>
        </authorList>
    </citation>
    <scope>NUCLEOTIDE SEQUENCE</scope>
    <source>
        <strain evidence="9">LMG 29321</strain>
    </source>
</reference>
<dbReference type="InterPro" id="IPR041679">
    <property type="entry name" value="DNA2/NAM7-like_C"/>
</dbReference>
<name>A0A158E217_9BURK</name>
<keyword evidence="4 9" id="KW-0347">Helicase</keyword>
<keyword evidence="2" id="KW-0547">Nucleotide-binding</keyword>
<dbReference type="AlphaFoldDB" id="A0A158E217"/>
<dbReference type="Proteomes" id="UP000071859">
    <property type="component" value="Unassembled WGS sequence"/>
</dbReference>
<dbReference type="GO" id="GO:0043139">
    <property type="term" value="F:5'-3' DNA helicase activity"/>
    <property type="evidence" value="ECO:0007669"/>
    <property type="project" value="TreeGrafter"/>
</dbReference>
<proteinExistence type="inferred from homology"/>
<evidence type="ECO:0000256" key="3">
    <source>
        <dbReference type="ARBA" id="ARBA00022801"/>
    </source>
</evidence>
<evidence type="ECO:0000259" key="7">
    <source>
        <dbReference type="Pfam" id="PF13086"/>
    </source>
</evidence>
<dbReference type="GO" id="GO:0005524">
    <property type="term" value="F:ATP binding"/>
    <property type="evidence" value="ECO:0007669"/>
    <property type="project" value="UniProtKB-KW"/>
</dbReference>
<comment type="caution">
    <text evidence="9">The sequence shown here is derived from an EMBL/GenBank/DDBJ whole genome shotgun (WGS) entry which is preliminary data.</text>
</comment>
<feature type="coiled-coil region" evidence="6">
    <location>
        <begin position="25"/>
        <end position="52"/>
    </location>
</feature>
<dbReference type="EMBL" id="FCOX02000040">
    <property type="protein sequence ID" value="SAK99977.1"/>
    <property type="molecule type" value="Genomic_DNA"/>
</dbReference>
<dbReference type="PANTHER" id="PTHR43788:SF8">
    <property type="entry name" value="DNA-BINDING PROTEIN SMUBP-2"/>
    <property type="match status" value="1"/>
</dbReference>
<protein>
    <submittedName>
        <fullName evidence="9">DNA helicase</fullName>
    </submittedName>
</protein>
<evidence type="ECO:0000256" key="6">
    <source>
        <dbReference type="SAM" id="Coils"/>
    </source>
</evidence>
<dbReference type="GO" id="GO:0016787">
    <property type="term" value="F:hydrolase activity"/>
    <property type="evidence" value="ECO:0007669"/>
    <property type="project" value="UniProtKB-KW"/>
</dbReference>
<organism evidence="9 10">
    <name type="scientific">Caballeronia calidae</name>
    <dbReference type="NCBI Taxonomy" id="1777139"/>
    <lineage>
        <taxon>Bacteria</taxon>
        <taxon>Pseudomonadati</taxon>
        <taxon>Pseudomonadota</taxon>
        <taxon>Betaproteobacteria</taxon>
        <taxon>Burkholderiales</taxon>
        <taxon>Burkholderiaceae</taxon>
        <taxon>Caballeronia</taxon>
    </lineage>
</organism>
<dbReference type="PANTHER" id="PTHR43788">
    <property type="entry name" value="DNA2/NAM7 HELICASE FAMILY MEMBER"/>
    <property type="match status" value="1"/>
</dbReference>
<sequence length="1028" mass="114309">MIFLLLTAGVTLTASVVSWWNGRQTEQVRAEISALEAELARIRAADAAARRKLFAPYLQRLNALAELELTMRDRIATDLSACVSNAKAVQKKRFGSRESATFRRVFLELDIATSRIDAERGYLRDFREHLAALLRDVDGDVPAVSALHLPNDFPRLGGIVQFDTPTPPPALHGYRLTVKDWTRVLDGRAAITAVDHVRRTATISTVSAALWESNLDDGATPLCAKVMGRGAEGVHLDFEGVPLLLPKRGDEFNLESEVEVFPEIWTFADVLRAGAERPLRVRKHPRVDGSQKYWSPLLLSASEERLHELVEACDDIFAPELANTPWRVHVTASGGLGFTMGRVTLHAFPDATQQAFVLERVTRDDPQPALALRIKLELSVLAPGSEDEQAADRSLFEPFVTALHGELEAQKLHLSQRRAALRLRKLSLIYQDQQEHLRVNGSVRFLVGKTERVGRIVVGAVTEDTVPAWLDDALRGPVQRLRAIGPHSEWVVKRGTWIDRRAGVCRLELAAPEEASARDIAPFDINHLTLAGEGSQQQTLAKSLERAIAGRFASSRVHESLLGLPGDIVENGNFGRDEIDRLLRSDADVVAVWGPPGTGKTTTLVKWLRSLFPAGKENTWPTVLIAAPTHVAVNKLLGDLLMADGRLSEFAVRYASEERIAGSGMEPIWHERILASLDPANCSGVEPGPAEQRWARTLKSKQGRAAATRWLMKSRFIHAATCTGMTRRDFGLEGRTFDIAIIDEAGKAFGAELLIPAAVARRVVMVGDHNQLPPTVTTQALDNSIGYRLPMSEVEELLKRNVFQDLFEQLPKSHKGMLTIQHRMHEDIGALVSDLFYEGQLESSRREGNWSLSSRRNVFVDFSAVRAYRSQESERSQENATERRALFALLERLSIRNADTVRRVLVICPYEAQRRAVAEQVQADKYTFGVDVTTVDAVQGGEADVVILLMTRHRGRVEFLLDRHRLNVALSRAREAVMIFGHLECLAPRGKGPIRALIDLGTKLNTLDLVRLEERASFKRDLARRVVP</sequence>
<evidence type="ECO:0000259" key="8">
    <source>
        <dbReference type="Pfam" id="PF13087"/>
    </source>
</evidence>
<evidence type="ECO:0000313" key="10">
    <source>
        <dbReference type="Proteomes" id="UP000071859"/>
    </source>
</evidence>